<keyword evidence="2" id="KW-1185">Reference proteome</keyword>
<proteinExistence type="predicted"/>
<comment type="caution">
    <text evidence="1">The sequence shown here is derived from an EMBL/GenBank/DDBJ whole genome shotgun (WGS) entry which is preliminary data.</text>
</comment>
<evidence type="ECO:0000313" key="1">
    <source>
        <dbReference type="EMBL" id="KAG8006115.1"/>
    </source>
</evidence>
<protein>
    <submittedName>
        <fullName evidence="1">Sal-like protein 2</fullName>
    </submittedName>
</protein>
<dbReference type="EMBL" id="CM024809">
    <property type="protein sequence ID" value="KAG8006115.1"/>
    <property type="molecule type" value="Genomic_DNA"/>
</dbReference>
<dbReference type="Proteomes" id="UP000805704">
    <property type="component" value="Chromosome 21"/>
</dbReference>
<sequence>MSHQGNSHSTMTSPPMGSSATTTTSSSSSSSSSQCVLPRDSSSPGQQQASSSPVQQGQIQVPPTLAVLLEELRVLQQRQIHQMQITEEICRHVLKLGGAVFGQDNNTNANGDSNQKSSEAASSPTHPSTATPVTTASSLLTGLPSSLFPQPPVSKSGASSVNGSRPPSSSTSSSLASSSISSTLSSSVASLHPLSLSLGLPPRYLHEKSSNTSSFGHSNGISFPTPPIPTTSHSQDLQPSSSLGSASSSGRPQHVCRFCGKVLSSDSSLQIHLRSHTGERPYQCPVCLSRFTTRGNLKAHFLRHREQNPELSLSLLPPALSEQTQSGPASGAIQRRRKRRADDDESFNGVKGSIPGMTENMALGFCLARPLGPHLPLYLCPPQLTWLCCPQLIHCYN</sequence>
<organism evidence="1 2">
    <name type="scientific">Nibea albiflora</name>
    <name type="common">Yellow drum</name>
    <name type="synonym">Corvina albiflora</name>
    <dbReference type="NCBI Taxonomy" id="240163"/>
    <lineage>
        <taxon>Eukaryota</taxon>
        <taxon>Metazoa</taxon>
        <taxon>Chordata</taxon>
        <taxon>Craniata</taxon>
        <taxon>Vertebrata</taxon>
        <taxon>Euteleostomi</taxon>
        <taxon>Actinopterygii</taxon>
        <taxon>Neopterygii</taxon>
        <taxon>Teleostei</taxon>
        <taxon>Neoteleostei</taxon>
        <taxon>Acanthomorphata</taxon>
        <taxon>Eupercaria</taxon>
        <taxon>Sciaenidae</taxon>
        <taxon>Nibea</taxon>
    </lineage>
</organism>
<reference evidence="1" key="1">
    <citation type="submission" date="2020-04" db="EMBL/GenBank/DDBJ databases">
        <title>A chromosome-scale assembly and high-density genetic map of the yellow drum (Nibea albiflora) genome.</title>
        <authorList>
            <person name="Xu D."/>
            <person name="Zhang W."/>
            <person name="Chen R."/>
            <person name="Tan P."/>
            <person name="Wang L."/>
            <person name="Song H."/>
            <person name="Tian L."/>
            <person name="Zhu Q."/>
            <person name="Wang B."/>
        </authorList>
    </citation>
    <scope>NUCLEOTIDE SEQUENCE</scope>
    <source>
        <strain evidence="1">ZJHYS-2018</strain>
    </source>
</reference>
<name>A0ACB7EVM6_NIBAL</name>
<gene>
    <name evidence="1" type="primary">SALL2.2</name>
    <name evidence="1" type="ORF">GBF38_005272</name>
</gene>
<evidence type="ECO:0000313" key="2">
    <source>
        <dbReference type="Proteomes" id="UP000805704"/>
    </source>
</evidence>
<accession>A0ACB7EVM6</accession>